<organism evidence="2 3">
    <name type="scientific">Mizuhopecten yessoensis</name>
    <name type="common">Japanese scallop</name>
    <name type="synonym">Patinopecten yessoensis</name>
    <dbReference type="NCBI Taxonomy" id="6573"/>
    <lineage>
        <taxon>Eukaryota</taxon>
        <taxon>Metazoa</taxon>
        <taxon>Spiralia</taxon>
        <taxon>Lophotrochozoa</taxon>
        <taxon>Mollusca</taxon>
        <taxon>Bivalvia</taxon>
        <taxon>Autobranchia</taxon>
        <taxon>Pteriomorphia</taxon>
        <taxon>Pectinida</taxon>
        <taxon>Pectinoidea</taxon>
        <taxon>Pectinidae</taxon>
        <taxon>Mizuhopecten</taxon>
    </lineage>
</organism>
<sequence>MAMSVSLSLLGVLATLIAVSCHDPLPVTCKFPEVKEIDPGYEKVTNKEGIKLSKRQKKIEIPAANPKKYRGEIWEGTRASQSCGGWLSPHIVSPFLHLCNERRTFTQTGNYVIYQSRFCLVSRPFNSFKYPSVECINKECKNVWIRPGEAYRCVPGGSRVYGVPVYCINKGKPTWYTMPLKVNTCCVCRHFVCPKLLHHV</sequence>
<feature type="signal peptide" evidence="1">
    <location>
        <begin position="1"/>
        <end position="21"/>
    </location>
</feature>
<reference evidence="2 3" key="1">
    <citation type="journal article" date="2017" name="Nat. Ecol. Evol.">
        <title>Scallop genome provides insights into evolution of bilaterian karyotype and development.</title>
        <authorList>
            <person name="Wang S."/>
            <person name="Zhang J."/>
            <person name="Jiao W."/>
            <person name="Li J."/>
            <person name="Xun X."/>
            <person name="Sun Y."/>
            <person name="Guo X."/>
            <person name="Huan P."/>
            <person name="Dong B."/>
            <person name="Zhang L."/>
            <person name="Hu X."/>
            <person name="Sun X."/>
            <person name="Wang J."/>
            <person name="Zhao C."/>
            <person name="Wang Y."/>
            <person name="Wang D."/>
            <person name="Huang X."/>
            <person name="Wang R."/>
            <person name="Lv J."/>
            <person name="Li Y."/>
            <person name="Zhang Z."/>
            <person name="Liu B."/>
            <person name="Lu W."/>
            <person name="Hui Y."/>
            <person name="Liang J."/>
            <person name="Zhou Z."/>
            <person name="Hou R."/>
            <person name="Li X."/>
            <person name="Liu Y."/>
            <person name="Li H."/>
            <person name="Ning X."/>
            <person name="Lin Y."/>
            <person name="Zhao L."/>
            <person name="Xing Q."/>
            <person name="Dou J."/>
            <person name="Li Y."/>
            <person name="Mao J."/>
            <person name="Guo H."/>
            <person name="Dou H."/>
            <person name="Li T."/>
            <person name="Mu C."/>
            <person name="Jiang W."/>
            <person name="Fu Q."/>
            <person name="Fu X."/>
            <person name="Miao Y."/>
            <person name="Liu J."/>
            <person name="Yu Q."/>
            <person name="Li R."/>
            <person name="Liao H."/>
            <person name="Li X."/>
            <person name="Kong Y."/>
            <person name="Jiang Z."/>
            <person name="Chourrout D."/>
            <person name="Li R."/>
            <person name="Bao Z."/>
        </authorList>
    </citation>
    <scope>NUCLEOTIDE SEQUENCE [LARGE SCALE GENOMIC DNA]</scope>
    <source>
        <strain evidence="2 3">PY_sf001</strain>
    </source>
</reference>
<feature type="chain" id="PRO_5012600517" evidence="1">
    <location>
        <begin position="22"/>
        <end position="200"/>
    </location>
</feature>
<dbReference type="OrthoDB" id="10288289at2759"/>
<evidence type="ECO:0000256" key="1">
    <source>
        <dbReference type="SAM" id="SignalP"/>
    </source>
</evidence>
<protein>
    <submittedName>
        <fullName evidence="2">Uncharacterized protein</fullName>
    </submittedName>
</protein>
<keyword evidence="1" id="KW-0732">Signal</keyword>
<proteinExistence type="predicted"/>
<name>A0A210QSE6_MIZYE</name>
<gene>
    <name evidence="2" type="ORF">KP79_PYT11712</name>
</gene>
<comment type="caution">
    <text evidence="2">The sequence shown here is derived from an EMBL/GenBank/DDBJ whole genome shotgun (WGS) entry which is preliminary data.</text>
</comment>
<dbReference type="AlphaFoldDB" id="A0A210QSE6"/>
<evidence type="ECO:0000313" key="3">
    <source>
        <dbReference type="Proteomes" id="UP000242188"/>
    </source>
</evidence>
<accession>A0A210QSE6</accession>
<dbReference type="EMBL" id="NEDP02002179">
    <property type="protein sequence ID" value="OWF51649.1"/>
    <property type="molecule type" value="Genomic_DNA"/>
</dbReference>
<dbReference type="Proteomes" id="UP000242188">
    <property type="component" value="Unassembled WGS sequence"/>
</dbReference>
<keyword evidence="3" id="KW-1185">Reference proteome</keyword>
<evidence type="ECO:0000313" key="2">
    <source>
        <dbReference type="EMBL" id="OWF51649.1"/>
    </source>
</evidence>